<dbReference type="EMBL" id="JACOPO010000001">
    <property type="protein sequence ID" value="MBC5721507.1"/>
    <property type="molecule type" value="Genomic_DNA"/>
</dbReference>
<accession>A0A8J6M7F9</accession>
<reference evidence="2" key="1">
    <citation type="submission" date="2020-08" db="EMBL/GenBank/DDBJ databases">
        <title>Genome public.</title>
        <authorList>
            <person name="Liu C."/>
            <person name="Sun Q."/>
        </authorList>
    </citation>
    <scope>NUCLEOTIDE SEQUENCE</scope>
    <source>
        <strain evidence="2">NSJ-23</strain>
    </source>
</reference>
<evidence type="ECO:0000313" key="2">
    <source>
        <dbReference type="EMBL" id="MBC5721507.1"/>
    </source>
</evidence>
<name>A0A8J6M7F9_9FIRM</name>
<feature type="domain" description="Transcriptional regulator TetR C-terminal Firmicutes type" evidence="1">
    <location>
        <begin position="80"/>
        <end position="181"/>
    </location>
</feature>
<organism evidence="2 3">
    <name type="scientific">Flintibacter hominis</name>
    <dbReference type="NCBI Taxonomy" id="2763048"/>
    <lineage>
        <taxon>Bacteria</taxon>
        <taxon>Bacillati</taxon>
        <taxon>Bacillota</taxon>
        <taxon>Clostridia</taxon>
        <taxon>Eubacteriales</taxon>
        <taxon>Flintibacter</taxon>
    </lineage>
</organism>
<dbReference type="Proteomes" id="UP000628736">
    <property type="component" value="Unassembled WGS sequence"/>
</dbReference>
<dbReference type="InterPro" id="IPR050624">
    <property type="entry name" value="HTH-type_Tx_Regulator"/>
</dbReference>
<protein>
    <submittedName>
        <fullName evidence="2">TetR/AcrR family transcriptional regulator C-terminal domain-containing protein</fullName>
    </submittedName>
</protein>
<dbReference type="Gene3D" id="1.10.357.10">
    <property type="entry name" value="Tetracycline Repressor, domain 2"/>
    <property type="match status" value="1"/>
</dbReference>
<dbReference type="InterPro" id="IPR039532">
    <property type="entry name" value="TetR_C_Firmicutes"/>
</dbReference>
<evidence type="ECO:0000313" key="3">
    <source>
        <dbReference type="Proteomes" id="UP000628736"/>
    </source>
</evidence>
<gene>
    <name evidence="2" type="ORF">H8S11_01525</name>
</gene>
<dbReference type="Pfam" id="PF14278">
    <property type="entry name" value="TetR_C_8"/>
    <property type="match status" value="1"/>
</dbReference>
<dbReference type="PANTHER" id="PTHR43479">
    <property type="entry name" value="ACREF/ENVCD OPERON REPRESSOR-RELATED"/>
    <property type="match status" value="1"/>
</dbReference>
<keyword evidence="3" id="KW-1185">Reference proteome</keyword>
<dbReference type="PANTHER" id="PTHR43479:SF7">
    <property type="entry name" value="TETR-FAMILY TRANSCRIPTIONAL REGULATOR"/>
    <property type="match status" value="1"/>
</dbReference>
<comment type="caution">
    <text evidence="2">The sequence shown here is derived from an EMBL/GenBank/DDBJ whole genome shotgun (WGS) entry which is preliminary data.</text>
</comment>
<evidence type="ECO:0000259" key="1">
    <source>
        <dbReference type="Pfam" id="PF14278"/>
    </source>
</evidence>
<proteinExistence type="predicted"/>
<dbReference type="SUPFAM" id="SSF46689">
    <property type="entry name" value="Homeodomain-like"/>
    <property type="match status" value="1"/>
</dbReference>
<dbReference type="InterPro" id="IPR009057">
    <property type="entry name" value="Homeodomain-like_sf"/>
</dbReference>
<sequence length="213" mass="24528">MEKKCYVASQQTKWALAAALKKLMAQKPLEKITISELTDLCHIKRQNFYYHFEDIYDLMRWMFQNEAVSLLERREGALLWREGLLELFHYLQSNRAVCLCALRSLGRGHIRRFFEEQLHTIISQTIEGFLPDLQDPSSSDHVALLAHFYVVSLASVMESWLLGEIDQTPDELINFISTVLEDHLRGAALRRGQISSIPSGDPSFPRGCSLEEE</sequence>
<dbReference type="AlphaFoldDB" id="A0A8J6M7F9"/>
<dbReference type="RefSeq" id="WP_147571480.1">
    <property type="nucleotide sequence ID" value="NZ_JACOPO010000001.1"/>
</dbReference>